<dbReference type="EMBL" id="KI293275">
    <property type="protein sequence ID" value="ESA05251.1"/>
    <property type="molecule type" value="Genomic_DNA"/>
</dbReference>
<gene>
    <name evidence="1" type="ORF">GLOINDRAFT_35772</name>
</gene>
<proteinExistence type="predicted"/>
<protein>
    <submittedName>
        <fullName evidence="1">Uncharacterized protein</fullName>
    </submittedName>
</protein>
<evidence type="ECO:0000313" key="1">
    <source>
        <dbReference type="EMBL" id="ESA05251.1"/>
    </source>
</evidence>
<dbReference type="AlphaFoldDB" id="U9TPH4"/>
<organism evidence="1">
    <name type="scientific">Rhizophagus irregularis (strain DAOM 181602 / DAOM 197198 / MUCL 43194)</name>
    <name type="common">Arbuscular mycorrhizal fungus</name>
    <name type="synonym">Glomus intraradices</name>
    <dbReference type="NCBI Taxonomy" id="747089"/>
    <lineage>
        <taxon>Eukaryota</taxon>
        <taxon>Fungi</taxon>
        <taxon>Fungi incertae sedis</taxon>
        <taxon>Mucoromycota</taxon>
        <taxon>Glomeromycotina</taxon>
        <taxon>Glomeromycetes</taxon>
        <taxon>Glomerales</taxon>
        <taxon>Glomeraceae</taxon>
        <taxon>Rhizophagus</taxon>
    </lineage>
</organism>
<reference evidence="1" key="1">
    <citation type="submission" date="2013-07" db="EMBL/GenBank/DDBJ databases">
        <title>The genome of an arbuscular mycorrhizal fungus provides insights into the evolution of the oldest plant symbiosis.</title>
        <authorList>
            <consortium name="DOE Joint Genome Institute"/>
            <person name="Tisserant E."/>
            <person name="Malbreil M."/>
            <person name="Kuo A."/>
            <person name="Kohler A."/>
            <person name="Symeonidi A."/>
            <person name="Balestrini R."/>
            <person name="Charron P."/>
            <person name="Duensing N."/>
            <person name="Frei-dit-Frey N."/>
            <person name="Gianinazzi-Pearson V."/>
            <person name="Gilbert B."/>
            <person name="Handa Y."/>
            <person name="Hijri M."/>
            <person name="Kaul R."/>
            <person name="Kawaguchi M."/>
            <person name="Krajinski F."/>
            <person name="Lammers P."/>
            <person name="Lapierre D."/>
            <person name="Masclaux F.G."/>
            <person name="Murat C."/>
            <person name="Morin E."/>
            <person name="Ndikumana S."/>
            <person name="Pagni M."/>
            <person name="Petitpierre D."/>
            <person name="Requena N."/>
            <person name="Rosikiewicz P."/>
            <person name="Riley R."/>
            <person name="Saito K."/>
            <person name="San Clemente H."/>
            <person name="Shapiro H."/>
            <person name="van Tuinen D."/>
            <person name="Becard G."/>
            <person name="Bonfante P."/>
            <person name="Paszkowski U."/>
            <person name="Shachar-Hill Y."/>
            <person name="Young J.P."/>
            <person name="Sanders I.R."/>
            <person name="Henrissat B."/>
            <person name="Rensing S.A."/>
            <person name="Grigoriev I.V."/>
            <person name="Corradi N."/>
            <person name="Roux C."/>
            <person name="Martin F."/>
        </authorList>
    </citation>
    <scope>NUCLEOTIDE SEQUENCE</scope>
    <source>
        <strain evidence="1">DAOM 197198</strain>
    </source>
</reference>
<dbReference type="HOGENOM" id="CLU_2886944_0_0_1"/>
<sequence>MSDIIITEYFTYIFFGFSSLKRFFSSAVNHFHCINQLKFKPIQTNDTEFLLNFHGNDYKALLR</sequence>
<name>U9TPH4_RHIID</name>
<accession>U9TPH4</accession>